<dbReference type="GeneID" id="63777279"/>
<sequence>MYHITVFSLPLNLYCARCFALTLTILMGKSFLMGFINVFNRICTLLVTTLFLINLI</sequence>
<feature type="transmembrane region" description="Helical" evidence="1">
    <location>
        <begin position="30"/>
        <end position="53"/>
    </location>
</feature>
<keyword evidence="1" id="KW-0472">Membrane</keyword>
<gene>
    <name evidence="2" type="ORF">BCR38DRAFT_446036</name>
</gene>
<evidence type="ECO:0000256" key="1">
    <source>
        <dbReference type="SAM" id="Phobius"/>
    </source>
</evidence>
<evidence type="ECO:0000313" key="2">
    <source>
        <dbReference type="EMBL" id="ORY59260.1"/>
    </source>
</evidence>
<name>A0A1Y2DJ69_9PEZI</name>
<dbReference type="AlphaFoldDB" id="A0A1Y2DJ69"/>
<protein>
    <submittedName>
        <fullName evidence="2">Uncharacterized protein</fullName>
    </submittedName>
</protein>
<reference evidence="2 3" key="1">
    <citation type="submission" date="2016-07" db="EMBL/GenBank/DDBJ databases">
        <title>Pervasive Adenine N6-methylation of Active Genes in Fungi.</title>
        <authorList>
            <consortium name="DOE Joint Genome Institute"/>
            <person name="Mondo S.J."/>
            <person name="Dannebaum R.O."/>
            <person name="Kuo R.C."/>
            <person name="Labutti K."/>
            <person name="Haridas S."/>
            <person name="Kuo A."/>
            <person name="Salamov A."/>
            <person name="Ahrendt S.R."/>
            <person name="Lipzen A."/>
            <person name="Sullivan W."/>
            <person name="Andreopoulos W.B."/>
            <person name="Clum A."/>
            <person name="Lindquist E."/>
            <person name="Daum C."/>
            <person name="Ramamoorthy G.K."/>
            <person name="Gryganskyi A."/>
            <person name="Culley D."/>
            <person name="Magnuson J.K."/>
            <person name="James T.Y."/>
            <person name="O'Malley M.A."/>
            <person name="Stajich J.E."/>
            <person name="Spatafora J.W."/>
            <person name="Visel A."/>
            <person name="Grigoriev I.V."/>
        </authorList>
    </citation>
    <scope>NUCLEOTIDE SEQUENCE [LARGE SCALE GENOMIC DNA]</scope>
    <source>
        <strain evidence="2 3">CBS 129021</strain>
    </source>
</reference>
<evidence type="ECO:0000313" key="3">
    <source>
        <dbReference type="Proteomes" id="UP000193689"/>
    </source>
</evidence>
<keyword evidence="3" id="KW-1185">Reference proteome</keyword>
<dbReference type="Proteomes" id="UP000193689">
    <property type="component" value="Unassembled WGS sequence"/>
</dbReference>
<dbReference type="RefSeq" id="XP_040711954.1">
    <property type="nucleotide sequence ID" value="XM_040861067.1"/>
</dbReference>
<accession>A0A1Y2DJ69</accession>
<dbReference type="EMBL" id="MCFJ01000014">
    <property type="protein sequence ID" value="ORY59260.1"/>
    <property type="molecule type" value="Genomic_DNA"/>
</dbReference>
<comment type="caution">
    <text evidence="2">The sequence shown here is derived from an EMBL/GenBank/DDBJ whole genome shotgun (WGS) entry which is preliminary data.</text>
</comment>
<keyword evidence="1" id="KW-1133">Transmembrane helix</keyword>
<dbReference type="InParanoid" id="A0A1Y2DJ69"/>
<proteinExistence type="predicted"/>
<organism evidence="2 3">
    <name type="scientific">Pseudomassariella vexata</name>
    <dbReference type="NCBI Taxonomy" id="1141098"/>
    <lineage>
        <taxon>Eukaryota</taxon>
        <taxon>Fungi</taxon>
        <taxon>Dikarya</taxon>
        <taxon>Ascomycota</taxon>
        <taxon>Pezizomycotina</taxon>
        <taxon>Sordariomycetes</taxon>
        <taxon>Xylariomycetidae</taxon>
        <taxon>Amphisphaeriales</taxon>
        <taxon>Pseudomassariaceae</taxon>
        <taxon>Pseudomassariella</taxon>
    </lineage>
</organism>
<keyword evidence="1" id="KW-0812">Transmembrane</keyword>